<dbReference type="PANTHER" id="PTHR43434:SF1">
    <property type="entry name" value="PHOSPHOGLYCOLATE PHOSPHATASE"/>
    <property type="match status" value="1"/>
</dbReference>
<dbReference type="EMBL" id="FNYR01000012">
    <property type="protein sequence ID" value="SEI92609.1"/>
    <property type="molecule type" value="Genomic_DNA"/>
</dbReference>
<dbReference type="Gene3D" id="1.10.150.240">
    <property type="entry name" value="Putative phosphatase, domain 2"/>
    <property type="match status" value="1"/>
</dbReference>
<dbReference type="InterPro" id="IPR036412">
    <property type="entry name" value="HAD-like_sf"/>
</dbReference>
<evidence type="ECO:0000313" key="1">
    <source>
        <dbReference type="EMBL" id="SEI92609.1"/>
    </source>
</evidence>
<dbReference type="Pfam" id="PF13419">
    <property type="entry name" value="HAD_2"/>
    <property type="match status" value="1"/>
</dbReference>
<dbReference type="STRING" id="1073996.SAMN05444271_11230"/>
<dbReference type="Proteomes" id="UP000198888">
    <property type="component" value="Unassembled WGS sequence"/>
</dbReference>
<dbReference type="RefSeq" id="WP_089672615.1">
    <property type="nucleotide sequence ID" value="NZ_CP024845.1"/>
</dbReference>
<dbReference type="InterPro" id="IPR041492">
    <property type="entry name" value="HAD_2"/>
</dbReference>
<keyword evidence="2" id="KW-1185">Reference proteome</keyword>
<dbReference type="SFLD" id="SFLDS00003">
    <property type="entry name" value="Haloacid_Dehalogenase"/>
    <property type="match status" value="1"/>
</dbReference>
<organism evidence="1 2">
    <name type="scientific">Halohasta litchfieldiae</name>
    <dbReference type="NCBI Taxonomy" id="1073996"/>
    <lineage>
        <taxon>Archaea</taxon>
        <taxon>Methanobacteriati</taxon>
        <taxon>Methanobacteriota</taxon>
        <taxon>Stenosarchaea group</taxon>
        <taxon>Halobacteria</taxon>
        <taxon>Halobacteriales</taxon>
        <taxon>Haloferacaceae</taxon>
        <taxon>Halohasta</taxon>
    </lineage>
</organism>
<sequence length="175" mass="18783">MDYTEYEAVVYDLDGTLVHLAVDWATVANDVIAVYEEAGVDARAADLWELLGRAADHGISEEVKATISRHEHGGARDSHRLPLADDVAEQSVPVGVCSLNCERACRIALDTHELSAGVSAVIGRDSVDTHKPDPKPLLATLSELGVESGEAVFIGDSDRDRITADRAGVDFLFVD</sequence>
<dbReference type="KEGG" id="hae:halTADL_2734"/>
<reference evidence="1 2" key="1">
    <citation type="submission" date="2016-10" db="EMBL/GenBank/DDBJ databases">
        <authorList>
            <person name="de Groot N.N."/>
        </authorList>
    </citation>
    <scope>NUCLEOTIDE SEQUENCE [LARGE SCALE GENOMIC DNA]</scope>
    <source>
        <strain evidence="1 2">DSM 22187</strain>
    </source>
</reference>
<accession>A0A1H6UK33</accession>
<dbReference type="OrthoDB" id="212720at2157"/>
<dbReference type="AlphaFoldDB" id="A0A1H6UK33"/>
<proteinExistence type="predicted"/>
<gene>
    <name evidence="1" type="ORF">SAMN05444271_11230</name>
</gene>
<dbReference type="InterPro" id="IPR023198">
    <property type="entry name" value="PGP-like_dom2"/>
</dbReference>
<dbReference type="InterPro" id="IPR023214">
    <property type="entry name" value="HAD_sf"/>
</dbReference>
<dbReference type="GO" id="GO:0008967">
    <property type="term" value="F:phosphoglycolate phosphatase activity"/>
    <property type="evidence" value="ECO:0007669"/>
    <property type="project" value="TreeGrafter"/>
</dbReference>
<dbReference type="SUPFAM" id="SSF56784">
    <property type="entry name" value="HAD-like"/>
    <property type="match status" value="1"/>
</dbReference>
<dbReference type="Gene3D" id="3.40.50.1000">
    <property type="entry name" value="HAD superfamily/HAD-like"/>
    <property type="match status" value="1"/>
</dbReference>
<dbReference type="InterPro" id="IPR050155">
    <property type="entry name" value="HAD-like_hydrolase_sf"/>
</dbReference>
<accession>A0A2H4Q507</accession>
<dbReference type="PANTHER" id="PTHR43434">
    <property type="entry name" value="PHOSPHOGLYCOLATE PHOSPHATASE"/>
    <property type="match status" value="1"/>
</dbReference>
<evidence type="ECO:0000313" key="2">
    <source>
        <dbReference type="Proteomes" id="UP000198888"/>
    </source>
</evidence>
<dbReference type="SFLD" id="SFLDG01129">
    <property type="entry name" value="C1.5:_HAD__Beta-PGM__Phosphata"/>
    <property type="match status" value="1"/>
</dbReference>
<dbReference type="GO" id="GO:0006281">
    <property type="term" value="P:DNA repair"/>
    <property type="evidence" value="ECO:0007669"/>
    <property type="project" value="TreeGrafter"/>
</dbReference>
<protein>
    <submittedName>
        <fullName evidence="1">Phosphoglycolate phosphatase</fullName>
    </submittedName>
</protein>
<name>A0A1H6UK33_9EURY</name>
<dbReference type="GeneID" id="35003505"/>